<name>A0ACC1SIT7_9APHY</name>
<evidence type="ECO:0000313" key="2">
    <source>
        <dbReference type="Proteomes" id="UP001148662"/>
    </source>
</evidence>
<accession>A0ACC1SIT7</accession>
<reference evidence="1" key="1">
    <citation type="submission" date="2022-07" db="EMBL/GenBank/DDBJ databases">
        <title>Genome Sequence of Phlebia brevispora.</title>
        <authorList>
            <person name="Buettner E."/>
        </authorList>
    </citation>
    <scope>NUCLEOTIDE SEQUENCE</scope>
    <source>
        <strain evidence="1">MPL23</strain>
    </source>
</reference>
<keyword evidence="2" id="KW-1185">Reference proteome</keyword>
<sequence length="557" mass="61326">MTATLQDVKDRSFDYIIAGGGAAGLTLAARLSEDASKTVCVLEAGGANLNDPLILRPAGYGSHFGNRSYDWAHETTKQKLLNDRVCSWNRGRGLGGSSAINFMVYTKPGAEEMNDIERLGNPGWNWKNFQKYVQKSEGYVDPTPETLKHIELPDVTGLGRHGPLAVSYPPIASGLEKLSCDAMHTLGLCGAPKPFDGDVTGAYLTPNTRDPKTHTRSYSVTAYYLPNVDRPNLIILVNAHVRRVVTEQGSGENLTATGVEFEYEGKVHVAHAKSDVILSAGTLRSPQILELSGIGRADVLFKIGVPQKVDLPGVGENMQEHIVVSASHELKDDADITTFDCLRDPVQLAKQIELYEHGTGVFTMGIIGFAFLPLSMFSPNAQQIYDTAKAFMENIDKTTAPPGLLDQYEVMLERLMPGNDSSPGCEFLCFPGMFSQPNPPKEGKKYVSLSMSLNHLFSRGTIHCVSKDPAQEPEIDAHYFERNVDLQVYTEMFRLIRKLAETSPLKEVIVSELNPGPRVQTDEQIQEWLKQSFTTTWPVVYSLAEQAADIIKGQFRG</sequence>
<comment type="caution">
    <text evidence="1">The sequence shown here is derived from an EMBL/GenBank/DDBJ whole genome shotgun (WGS) entry which is preliminary data.</text>
</comment>
<gene>
    <name evidence="1" type="ORF">NM688_g6209</name>
</gene>
<protein>
    <submittedName>
        <fullName evidence="1">Uncharacterized protein</fullName>
    </submittedName>
</protein>
<proteinExistence type="predicted"/>
<evidence type="ECO:0000313" key="1">
    <source>
        <dbReference type="EMBL" id="KAJ3540564.1"/>
    </source>
</evidence>
<dbReference type="Proteomes" id="UP001148662">
    <property type="component" value="Unassembled WGS sequence"/>
</dbReference>
<organism evidence="1 2">
    <name type="scientific">Phlebia brevispora</name>
    <dbReference type="NCBI Taxonomy" id="194682"/>
    <lineage>
        <taxon>Eukaryota</taxon>
        <taxon>Fungi</taxon>
        <taxon>Dikarya</taxon>
        <taxon>Basidiomycota</taxon>
        <taxon>Agaricomycotina</taxon>
        <taxon>Agaricomycetes</taxon>
        <taxon>Polyporales</taxon>
        <taxon>Meruliaceae</taxon>
        <taxon>Phlebia</taxon>
    </lineage>
</organism>
<dbReference type="EMBL" id="JANHOG010001245">
    <property type="protein sequence ID" value="KAJ3540564.1"/>
    <property type="molecule type" value="Genomic_DNA"/>
</dbReference>